<protein>
    <submittedName>
        <fullName evidence="1">Uncharacterized protein</fullName>
    </submittedName>
</protein>
<keyword evidence="2" id="KW-1185">Reference proteome</keyword>
<proteinExistence type="predicted"/>
<comment type="caution">
    <text evidence="1">The sequence shown here is derived from an EMBL/GenBank/DDBJ whole genome shotgun (WGS) entry which is preliminary data.</text>
</comment>
<dbReference type="STRING" id="1388748.GCA_000463155_03912"/>
<reference evidence="1 2" key="1">
    <citation type="submission" date="2018-03" db="EMBL/GenBank/DDBJ databases">
        <title>Draft genome sequence of the first documented clinical Siccibacter turicensis isolate in Austria.</title>
        <authorList>
            <person name="Lepuschitz S."/>
            <person name="Pekard-Amenitsch S."/>
            <person name="Haunold R."/>
            <person name="Schill S."/>
            <person name="Mach R."/>
            <person name="Allerberger F."/>
            <person name="Ruppitsch W."/>
            <person name="Forsythe S.J."/>
        </authorList>
    </citation>
    <scope>NUCLEOTIDE SEQUENCE [LARGE SCALE GENOMIC DNA]</scope>
    <source>
        <strain evidence="1 2">6100069499-17</strain>
    </source>
</reference>
<dbReference type="RefSeq" id="WP_106877489.1">
    <property type="nucleotide sequence ID" value="NZ_JAXCWX010000006.1"/>
</dbReference>
<organism evidence="1 2">
    <name type="scientific">Siccibacter turicensis</name>
    <dbReference type="NCBI Taxonomy" id="357233"/>
    <lineage>
        <taxon>Bacteria</taxon>
        <taxon>Pseudomonadati</taxon>
        <taxon>Pseudomonadota</taxon>
        <taxon>Gammaproteobacteria</taxon>
        <taxon>Enterobacterales</taxon>
        <taxon>Enterobacteriaceae</taxon>
        <taxon>Siccibacter</taxon>
    </lineage>
</organism>
<evidence type="ECO:0000313" key="1">
    <source>
        <dbReference type="EMBL" id="PSN07061.1"/>
    </source>
</evidence>
<name>A0A2P8VHM3_9ENTR</name>
<dbReference type="OrthoDB" id="6638257at2"/>
<dbReference type="AlphaFoldDB" id="A0A2P8VHM3"/>
<dbReference type="EMBL" id="PYEP01000005">
    <property type="protein sequence ID" value="PSN07061.1"/>
    <property type="molecule type" value="Genomic_DNA"/>
</dbReference>
<sequence>MKVLYVGSGLSALQVKRGGYDGHVTVALNNAWRVFETAPCDYWIHPNDFPAENFPPVGRFRHEITHAIYNGVLQRSAVELGITGLEGFALERYIGYTSFFQGLYWIMAHFRPQQIGLLGFDHDYNLEKVKKWEADAKPNIQNRFNGKKEKTIREWSARYFAGYETDAFYGHGTPDPLRFGRQYLEVKMNIAQQTADRVGVRIVNYSERPSPFSVFVREPQ</sequence>
<accession>A0A2P8VHM3</accession>
<evidence type="ECO:0000313" key="2">
    <source>
        <dbReference type="Proteomes" id="UP000240212"/>
    </source>
</evidence>
<gene>
    <name evidence="1" type="ORF">C7G83_12395</name>
</gene>
<dbReference type="Proteomes" id="UP000240212">
    <property type="component" value="Unassembled WGS sequence"/>
</dbReference>